<comment type="caution">
    <text evidence="2">The sequence shown here is derived from an EMBL/GenBank/DDBJ whole genome shotgun (WGS) entry which is preliminary data.</text>
</comment>
<accession>A0ABW3MC64</accession>
<protein>
    <submittedName>
        <fullName evidence="2">Uncharacterized protein</fullName>
    </submittedName>
</protein>
<keyword evidence="1" id="KW-1133">Transmembrane helix</keyword>
<keyword evidence="1" id="KW-0812">Transmembrane</keyword>
<evidence type="ECO:0000256" key="1">
    <source>
        <dbReference type="SAM" id="Phobius"/>
    </source>
</evidence>
<reference evidence="3" key="1">
    <citation type="journal article" date="2019" name="Int. J. Syst. Evol. Microbiol.">
        <title>The Global Catalogue of Microorganisms (GCM) 10K type strain sequencing project: providing services to taxonomists for standard genome sequencing and annotation.</title>
        <authorList>
            <consortium name="The Broad Institute Genomics Platform"/>
            <consortium name="The Broad Institute Genome Sequencing Center for Infectious Disease"/>
            <person name="Wu L."/>
            <person name="Ma J."/>
        </authorList>
    </citation>
    <scope>NUCLEOTIDE SEQUENCE [LARGE SCALE GENOMIC DNA]</scope>
    <source>
        <strain evidence="3">JCM 31486</strain>
    </source>
</reference>
<gene>
    <name evidence="2" type="ORF">ACFQ1S_22645</name>
</gene>
<dbReference type="EMBL" id="JBHTIS010001423">
    <property type="protein sequence ID" value="MFD1048137.1"/>
    <property type="molecule type" value="Genomic_DNA"/>
</dbReference>
<sequence>MWFAAGLQLLAALPFLLSIIVVWRYGADAQAAAETELSRQGVPTSVLADHGISFGSNTAEIPVPAGIILVLVALALLNLAGRRAGRIGSWVVHPVLFVAGGWMIAQLSGAGQYD</sequence>
<proteinExistence type="predicted"/>
<evidence type="ECO:0000313" key="2">
    <source>
        <dbReference type="EMBL" id="MFD1048137.1"/>
    </source>
</evidence>
<evidence type="ECO:0000313" key="3">
    <source>
        <dbReference type="Proteomes" id="UP001597045"/>
    </source>
</evidence>
<keyword evidence="1" id="KW-0472">Membrane</keyword>
<feature type="non-terminal residue" evidence="2">
    <location>
        <position position="114"/>
    </location>
</feature>
<dbReference type="Proteomes" id="UP001597045">
    <property type="component" value="Unassembled WGS sequence"/>
</dbReference>
<name>A0ABW3MC64_9PSEU</name>
<feature type="transmembrane region" description="Helical" evidence="1">
    <location>
        <begin position="61"/>
        <end position="80"/>
    </location>
</feature>
<keyword evidence="3" id="KW-1185">Reference proteome</keyword>
<feature type="transmembrane region" description="Helical" evidence="1">
    <location>
        <begin position="87"/>
        <end position="105"/>
    </location>
</feature>
<organism evidence="2 3">
    <name type="scientific">Kibdelosporangium lantanae</name>
    <dbReference type="NCBI Taxonomy" id="1497396"/>
    <lineage>
        <taxon>Bacteria</taxon>
        <taxon>Bacillati</taxon>
        <taxon>Actinomycetota</taxon>
        <taxon>Actinomycetes</taxon>
        <taxon>Pseudonocardiales</taxon>
        <taxon>Pseudonocardiaceae</taxon>
        <taxon>Kibdelosporangium</taxon>
    </lineage>
</organism>